<keyword evidence="22" id="KW-1185">Reference proteome</keyword>
<dbReference type="InterPro" id="IPR012262">
    <property type="entry name" value="DHFR-TS"/>
</dbReference>
<evidence type="ECO:0000256" key="3">
    <source>
        <dbReference type="ARBA" id="ARBA00010176"/>
    </source>
</evidence>
<evidence type="ECO:0000256" key="15">
    <source>
        <dbReference type="ARBA" id="ARBA00047344"/>
    </source>
</evidence>
<comment type="catalytic activity">
    <reaction evidence="15">
        <text>dUMP + (6R)-5,10-methylene-5,6,7,8-tetrahydrofolate = 7,8-dihydrofolate + dTMP</text>
        <dbReference type="Rhea" id="RHEA:12104"/>
        <dbReference type="ChEBI" id="CHEBI:15636"/>
        <dbReference type="ChEBI" id="CHEBI:57451"/>
        <dbReference type="ChEBI" id="CHEBI:63528"/>
        <dbReference type="ChEBI" id="CHEBI:246422"/>
        <dbReference type="EC" id="2.1.1.45"/>
    </reaction>
</comment>
<comment type="pathway">
    <text evidence="1">Cofactor biosynthesis; tetrahydrofolate biosynthesis; 5,6,7,8-tetrahydrofolate from 7,8-dihydrofolate: step 1/1.</text>
</comment>
<dbReference type="Gene3D" id="3.30.572.10">
    <property type="entry name" value="Thymidylate synthase/dCMP hydroxymethylase domain"/>
    <property type="match status" value="1"/>
</dbReference>
<dbReference type="Proteomes" id="UP000000759">
    <property type="component" value="Chromosome 1"/>
</dbReference>
<dbReference type="PaxDb" id="2850-Phatr1690"/>
<evidence type="ECO:0000256" key="14">
    <source>
        <dbReference type="ARBA" id="ARBA00025154"/>
    </source>
</evidence>
<evidence type="ECO:0000313" key="21">
    <source>
        <dbReference type="EMBL" id="EEC51878.1"/>
    </source>
</evidence>
<dbReference type="KEGG" id="pti:PHATRDRAFT_1690"/>
<dbReference type="OrthoDB" id="766at2759"/>
<evidence type="ECO:0000256" key="13">
    <source>
        <dbReference type="ARBA" id="ARBA00023268"/>
    </source>
</evidence>
<keyword evidence="7" id="KW-0554">One-carbon metabolism</keyword>
<dbReference type="InterPro" id="IPR045097">
    <property type="entry name" value="Thymidate_synth/dCMP_Mease"/>
</dbReference>
<feature type="non-terminal residue" evidence="21">
    <location>
        <position position="495"/>
    </location>
</feature>
<dbReference type="AlphaFoldDB" id="B7FQJ9"/>
<dbReference type="GO" id="GO:0046654">
    <property type="term" value="P:tetrahydrofolate biosynthetic process"/>
    <property type="evidence" value="ECO:0007669"/>
    <property type="project" value="UniProtKB-UniPathway"/>
</dbReference>
<dbReference type="FunCoup" id="B7FQJ9">
    <property type="interactions" value="66"/>
</dbReference>
<comment type="similarity">
    <text evidence="3">In the N-terminal section; belongs to the dihydrofolate reductase family.</text>
</comment>
<dbReference type="PROSITE" id="PS51330">
    <property type="entry name" value="DHFR_2"/>
    <property type="match status" value="1"/>
</dbReference>
<dbReference type="SUPFAM" id="SSF53597">
    <property type="entry name" value="Dihydrofolate reductase-like"/>
    <property type="match status" value="1"/>
</dbReference>
<dbReference type="EC" id="2.1.1.45" evidence="4"/>
<evidence type="ECO:0000256" key="9">
    <source>
        <dbReference type="ARBA" id="ARBA00022679"/>
    </source>
</evidence>
<comment type="similarity">
    <text evidence="2">In the C-terminal section; belongs to the thymidylate synthase family.</text>
</comment>
<accession>B7FQJ9</accession>
<dbReference type="InterPro" id="IPR024072">
    <property type="entry name" value="DHFR-like_dom_sf"/>
</dbReference>
<feature type="active site" evidence="17 18">
    <location>
        <position position="377"/>
    </location>
</feature>
<dbReference type="Pfam" id="PF00186">
    <property type="entry name" value="DHFR_1"/>
    <property type="match status" value="1"/>
</dbReference>
<feature type="domain" description="DHFR" evidence="20">
    <location>
        <begin position="1"/>
        <end position="194"/>
    </location>
</feature>
<dbReference type="InterPro" id="IPR017925">
    <property type="entry name" value="DHFR_CS"/>
</dbReference>
<dbReference type="GO" id="GO:0004146">
    <property type="term" value="F:dihydrofolate reductase activity"/>
    <property type="evidence" value="ECO:0007669"/>
    <property type="project" value="UniProtKB-EC"/>
</dbReference>
<dbReference type="eggNOG" id="KOG1324">
    <property type="taxonomic scope" value="Eukaryota"/>
</dbReference>
<comment type="catalytic activity">
    <reaction evidence="16">
        <text>(6S)-5,6,7,8-tetrahydrofolate + NADP(+) = 7,8-dihydrofolate + NADPH + H(+)</text>
        <dbReference type="Rhea" id="RHEA:15009"/>
        <dbReference type="ChEBI" id="CHEBI:15378"/>
        <dbReference type="ChEBI" id="CHEBI:57451"/>
        <dbReference type="ChEBI" id="CHEBI:57453"/>
        <dbReference type="ChEBI" id="CHEBI:57783"/>
        <dbReference type="ChEBI" id="CHEBI:58349"/>
        <dbReference type="EC" id="1.5.1.3"/>
    </reaction>
</comment>
<evidence type="ECO:0000256" key="4">
    <source>
        <dbReference type="ARBA" id="ARBA00011947"/>
    </source>
</evidence>
<keyword evidence="8" id="KW-0489">Methyltransferase</keyword>
<reference evidence="21 22" key="1">
    <citation type="journal article" date="2008" name="Nature">
        <title>The Phaeodactylum genome reveals the evolutionary history of diatom genomes.</title>
        <authorList>
            <person name="Bowler C."/>
            <person name="Allen A.E."/>
            <person name="Badger J.H."/>
            <person name="Grimwood J."/>
            <person name="Jabbari K."/>
            <person name="Kuo A."/>
            <person name="Maheswari U."/>
            <person name="Martens C."/>
            <person name="Maumus F."/>
            <person name="Otillar R.P."/>
            <person name="Rayko E."/>
            <person name="Salamov A."/>
            <person name="Vandepoele K."/>
            <person name="Beszteri B."/>
            <person name="Gruber A."/>
            <person name="Heijde M."/>
            <person name="Katinka M."/>
            <person name="Mock T."/>
            <person name="Valentin K."/>
            <person name="Verret F."/>
            <person name="Berges J.A."/>
            <person name="Brownlee C."/>
            <person name="Cadoret J.P."/>
            <person name="Chiovitti A."/>
            <person name="Choi C.J."/>
            <person name="Coesel S."/>
            <person name="De Martino A."/>
            <person name="Detter J.C."/>
            <person name="Durkin C."/>
            <person name="Falciatore A."/>
            <person name="Fournet J."/>
            <person name="Haruta M."/>
            <person name="Huysman M.J."/>
            <person name="Jenkins B.D."/>
            <person name="Jiroutova K."/>
            <person name="Jorgensen R.E."/>
            <person name="Joubert Y."/>
            <person name="Kaplan A."/>
            <person name="Kroger N."/>
            <person name="Kroth P.G."/>
            <person name="La Roche J."/>
            <person name="Lindquist E."/>
            <person name="Lommer M."/>
            <person name="Martin-Jezequel V."/>
            <person name="Lopez P.J."/>
            <person name="Lucas S."/>
            <person name="Mangogna M."/>
            <person name="McGinnis K."/>
            <person name="Medlin L.K."/>
            <person name="Montsant A."/>
            <person name="Oudot-Le Secq M.P."/>
            <person name="Napoli C."/>
            <person name="Obornik M."/>
            <person name="Parker M.S."/>
            <person name="Petit J.L."/>
            <person name="Porcel B.M."/>
            <person name="Poulsen N."/>
            <person name="Robison M."/>
            <person name="Rychlewski L."/>
            <person name="Rynearson T.A."/>
            <person name="Schmutz J."/>
            <person name="Shapiro H."/>
            <person name="Siaut M."/>
            <person name="Stanley M."/>
            <person name="Sussman M.R."/>
            <person name="Taylor A.R."/>
            <person name="Vardi A."/>
            <person name="von Dassow P."/>
            <person name="Vyverman W."/>
            <person name="Willis A."/>
            <person name="Wyrwicz L.S."/>
            <person name="Rokhsar D.S."/>
            <person name="Weissenbach J."/>
            <person name="Armbrust E.V."/>
            <person name="Green B.R."/>
            <person name="Van de Peer Y."/>
            <person name="Grigoriev I.V."/>
        </authorList>
    </citation>
    <scope>NUCLEOTIDE SEQUENCE [LARGE SCALE GENOMIC DNA]</scope>
    <source>
        <strain evidence="21 22">CCAP 1055/1</strain>
    </source>
</reference>
<dbReference type="HOGENOM" id="CLU_021669_2_2_1"/>
<dbReference type="CDD" id="cd00351">
    <property type="entry name" value="TS_Pyrimidine_HMase"/>
    <property type="match status" value="1"/>
</dbReference>
<keyword evidence="11" id="KW-0521">NADP</keyword>
<dbReference type="EMBL" id="CM000605">
    <property type="protein sequence ID" value="EEC51878.1"/>
    <property type="molecule type" value="Genomic_DNA"/>
</dbReference>
<dbReference type="GeneID" id="7196716"/>
<dbReference type="NCBIfam" id="TIGR03284">
    <property type="entry name" value="thym_sym"/>
    <property type="match status" value="1"/>
</dbReference>
<keyword evidence="9" id="KW-0808">Transferase</keyword>
<evidence type="ECO:0000256" key="8">
    <source>
        <dbReference type="ARBA" id="ARBA00022603"/>
    </source>
</evidence>
<organism evidence="21 22">
    <name type="scientific">Phaeodactylum tricornutum (strain CCAP 1055/1)</name>
    <dbReference type="NCBI Taxonomy" id="556484"/>
    <lineage>
        <taxon>Eukaryota</taxon>
        <taxon>Sar</taxon>
        <taxon>Stramenopiles</taxon>
        <taxon>Ochrophyta</taxon>
        <taxon>Bacillariophyta</taxon>
        <taxon>Bacillariophyceae</taxon>
        <taxon>Bacillariophycidae</taxon>
        <taxon>Naviculales</taxon>
        <taxon>Phaeodactylaceae</taxon>
        <taxon>Phaeodactylum</taxon>
    </lineage>
</organism>
<evidence type="ECO:0000256" key="6">
    <source>
        <dbReference type="ARBA" id="ARBA00019798"/>
    </source>
</evidence>
<dbReference type="SUPFAM" id="SSF55831">
    <property type="entry name" value="Thymidylate synthase/dCMP hydroxymethylase"/>
    <property type="match status" value="1"/>
</dbReference>
<evidence type="ECO:0000256" key="5">
    <source>
        <dbReference type="ARBA" id="ARBA00012856"/>
    </source>
</evidence>
<protein>
    <recommendedName>
        <fullName evidence="6">Bifunctional dihydrofolate reductase-thymidylate synthase</fullName>
        <ecNumber evidence="5">1.5.1.3</ecNumber>
        <ecNumber evidence="4">2.1.1.45</ecNumber>
    </recommendedName>
</protein>
<dbReference type="HAMAP" id="MF_00008">
    <property type="entry name" value="Thymidy_synth_bact"/>
    <property type="match status" value="1"/>
</dbReference>
<dbReference type="PROSITE" id="PS00075">
    <property type="entry name" value="DHFR_1"/>
    <property type="match status" value="1"/>
</dbReference>
<dbReference type="NCBIfam" id="NF002497">
    <property type="entry name" value="PRK01827.1-3"/>
    <property type="match status" value="1"/>
</dbReference>
<dbReference type="GO" id="GO:0032259">
    <property type="term" value="P:methylation"/>
    <property type="evidence" value="ECO:0007669"/>
    <property type="project" value="UniProtKB-KW"/>
</dbReference>
<evidence type="ECO:0000256" key="11">
    <source>
        <dbReference type="ARBA" id="ARBA00022857"/>
    </source>
</evidence>
<dbReference type="InterPro" id="IPR020940">
    <property type="entry name" value="Thymidylate_synthase_AS"/>
</dbReference>
<dbReference type="InterPro" id="IPR036926">
    <property type="entry name" value="Thymidate_synth/dCMP_Mease_sf"/>
</dbReference>
<dbReference type="GO" id="GO:0005829">
    <property type="term" value="C:cytosol"/>
    <property type="evidence" value="ECO:0007669"/>
    <property type="project" value="TreeGrafter"/>
</dbReference>
<dbReference type="CDD" id="cd00209">
    <property type="entry name" value="DHFR"/>
    <property type="match status" value="1"/>
</dbReference>
<evidence type="ECO:0000256" key="1">
    <source>
        <dbReference type="ARBA" id="ARBA00004903"/>
    </source>
</evidence>
<keyword evidence="12" id="KW-0560">Oxidoreductase</keyword>
<evidence type="ECO:0000256" key="16">
    <source>
        <dbReference type="ARBA" id="ARBA00048873"/>
    </source>
</evidence>
<evidence type="ECO:0000256" key="18">
    <source>
        <dbReference type="PROSITE-ProRule" id="PRU10016"/>
    </source>
</evidence>
<dbReference type="InterPro" id="IPR000398">
    <property type="entry name" value="Thymidylate_synthase"/>
</dbReference>
<name>B7FQJ9_PHATC</name>
<dbReference type="UniPathway" id="UPA00077">
    <property type="reaction ID" value="UER00158"/>
</dbReference>
<dbReference type="InParanoid" id="B7FQJ9"/>
<dbReference type="GO" id="GO:0005739">
    <property type="term" value="C:mitochondrion"/>
    <property type="evidence" value="ECO:0007669"/>
    <property type="project" value="TreeGrafter"/>
</dbReference>
<dbReference type="PROSITE" id="PS00091">
    <property type="entry name" value="THYMIDYLATE_SYNTHASE"/>
    <property type="match status" value="1"/>
</dbReference>
<feature type="non-terminal residue" evidence="21">
    <location>
        <position position="1"/>
    </location>
</feature>
<feature type="region of interest" description="Disordered" evidence="19">
    <location>
        <begin position="158"/>
        <end position="178"/>
    </location>
</feature>
<dbReference type="InterPro" id="IPR023451">
    <property type="entry name" value="Thymidate_synth/dCMP_Mease_dom"/>
</dbReference>
<evidence type="ECO:0000256" key="10">
    <source>
        <dbReference type="ARBA" id="ARBA00022727"/>
    </source>
</evidence>
<evidence type="ECO:0000256" key="2">
    <source>
        <dbReference type="ARBA" id="ARBA00006900"/>
    </source>
</evidence>
<keyword evidence="10" id="KW-0545">Nucleotide biosynthesis</keyword>
<dbReference type="GO" id="GO:0004799">
    <property type="term" value="F:thymidylate synthase activity"/>
    <property type="evidence" value="ECO:0007669"/>
    <property type="project" value="UniProtKB-EC"/>
</dbReference>
<evidence type="ECO:0000256" key="19">
    <source>
        <dbReference type="SAM" id="MobiDB-lite"/>
    </source>
</evidence>
<proteinExistence type="inferred from homology"/>
<dbReference type="RefSeq" id="XP_002177415.1">
    <property type="nucleotide sequence ID" value="XM_002177379.2"/>
</dbReference>
<dbReference type="STRING" id="556484.B7FQJ9"/>
<keyword evidence="13" id="KW-0511">Multifunctional enzyme</keyword>
<dbReference type="PRINTS" id="PR00108">
    <property type="entry name" value="THYMDSNTHASE"/>
</dbReference>
<comment type="function">
    <text evidence="14">Bifunctional enzyme. Involved in de novo dTMP biosynthesis. Key enzyme in folate metabolism. Catalyzes an essential reaction for de novo glycine and purine synthesis, DNA precursor synthesis, and for the conversion of dUMP to dTMP.</text>
</comment>
<dbReference type="Gene3D" id="3.40.430.10">
    <property type="entry name" value="Dihydrofolate Reductase, subunit A"/>
    <property type="match status" value="1"/>
</dbReference>
<evidence type="ECO:0000313" key="22">
    <source>
        <dbReference type="Proteomes" id="UP000000759"/>
    </source>
</evidence>
<dbReference type="PIRSF" id="PIRSF000389">
    <property type="entry name" value="DHFR-TS"/>
    <property type="match status" value="1"/>
</dbReference>
<reference evidence="22" key="2">
    <citation type="submission" date="2008-08" db="EMBL/GenBank/DDBJ databases">
        <authorList>
            <consortium name="Diatom Consortium"/>
            <person name="Grigoriev I."/>
            <person name="Grimwood J."/>
            <person name="Kuo A."/>
            <person name="Otillar R.P."/>
            <person name="Salamov A."/>
            <person name="Detter J.C."/>
            <person name="Lindquist E."/>
            <person name="Shapiro H."/>
            <person name="Lucas S."/>
            <person name="Glavina del Rio T."/>
            <person name="Pitluck S."/>
            <person name="Rokhsar D."/>
            <person name="Bowler C."/>
        </authorList>
    </citation>
    <scope>GENOME REANNOTATION</scope>
    <source>
        <strain evidence="22">CCAP 1055/1</strain>
    </source>
</reference>
<evidence type="ECO:0000256" key="7">
    <source>
        <dbReference type="ARBA" id="ARBA00022563"/>
    </source>
</evidence>
<evidence type="ECO:0000256" key="12">
    <source>
        <dbReference type="ARBA" id="ARBA00023002"/>
    </source>
</evidence>
<dbReference type="GO" id="GO:0006231">
    <property type="term" value="P:dTMP biosynthetic process"/>
    <property type="evidence" value="ECO:0007669"/>
    <property type="project" value="InterPro"/>
</dbReference>
<dbReference type="GO" id="GO:0006730">
    <property type="term" value="P:one-carbon metabolic process"/>
    <property type="evidence" value="ECO:0007669"/>
    <property type="project" value="UniProtKB-KW"/>
</dbReference>
<dbReference type="InterPro" id="IPR001796">
    <property type="entry name" value="DHFR_dom"/>
</dbReference>
<gene>
    <name evidence="21" type="ORF">PHATRDRAFT_1690</name>
</gene>
<sequence>VVAAAASHRGIGYQGSLPWRLPGDLRHFQAVTTQPPETGGTNAVIMGRKTWDSIPDRFRPLPGRINVVLTRHPERTLWPDGVLTATSLADAAALLAQPTRAVGHVFVIGGGQVYEQALREKFVNRVVYTEVANLPADSKFDAFFPPLPDAEWQAQPWQTSTTATNKENGNAPETGAWHTDGPSGITYRFLEYTRKVASVTVQPPTDGNAEERQYLDLCRHILDHGVRRGDRTGTGTLSQFGTQMRFSLRDGTLPLLTTKRVFWRGVAEELLWFVAGNTNANDLAAKDIRIWDGNGSRDFLDSRGLGHREVGDLGPVYGFQWRHFGATYGTMHDDYTGKGVDQLAECIDKIKNNPEDRRIILSAWNPADLELMALPPCHMFCQFYVRTASLSCQMYQRSADMGLGVPFNIASYALLTHMIAHVTGRKPGDFVHTIGDAHVYLNHVDALQTQLERTPRAFPKLQINPDKQNIDDFVFADFTVVGYQPHKTIKMEMAV</sequence>
<dbReference type="eggNOG" id="KOG0673">
    <property type="taxonomic scope" value="Eukaryota"/>
</dbReference>
<evidence type="ECO:0000259" key="20">
    <source>
        <dbReference type="PROSITE" id="PS51330"/>
    </source>
</evidence>
<dbReference type="FunFam" id="3.30.572.10:FF:000002">
    <property type="entry name" value="Possible thymidylate synthase"/>
    <property type="match status" value="1"/>
</dbReference>
<dbReference type="PANTHER" id="PTHR11548:SF2">
    <property type="entry name" value="THYMIDYLATE SYNTHASE"/>
    <property type="match status" value="1"/>
</dbReference>
<dbReference type="PANTHER" id="PTHR11548">
    <property type="entry name" value="THYMIDYLATE SYNTHASE 1"/>
    <property type="match status" value="1"/>
</dbReference>
<evidence type="ECO:0000256" key="17">
    <source>
        <dbReference type="PIRSR" id="PIRSR000389-1"/>
    </source>
</evidence>
<dbReference type="Pfam" id="PF00303">
    <property type="entry name" value="Thymidylat_synt"/>
    <property type="match status" value="1"/>
</dbReference>
<feature type="compositionally biased region" description="Polar residues" evidence="19">
    <location>
        <begin position="158"/>
        <end position="168"/>
    </location>
</feature>
<dbReference type="EC" id="1.5.1.3" evidence="5"/>